<sequence>MQSQLLIDQAEERTSEPEDCLSEVMQADMNREKRVKRNKQTFQEIWDYVKRPDLQLIGVPERAERNGTNLENIFQDITHENFPNLARQANIQIQEMQTTPVRYSTRRSTPRCLIIRISKIKMKEKNIKAAREKGQVIYKGESVLLTVDLSVETLQARGDWGPILNILKKRNSNP</sequence>
<evidence type="ECO:0000313" key="6">
    <source>
        <dbReference type="Proteomes" id="UP000233100"/>
    </source>
</evidence>
<feature type="domain" description="L1 transposable element RRM" evidence="2">
    <location>
        <begin position="51"/>
        <end position="148"/>
    </location>
</feature>
<proteinExistence type="inferred from homology"/>
<evidence type="ECO:0000259" key="2">
    <source>
        <dbReference type="Pfam" id="PF02994"/>
    </source>
</evidence>
<dbReference type="PANTHER" id="PTHR11505">
    <property type="entry name" value="L1 TRANSPOSABLE ELEMENT-RELATED"/>
    <property type="match status" value="1"/>
</dbReference>
<reference evidence="5 6" key="1">
    <citation type="submission" date="2013-03" db="EMBL/GenBank/DDBJ databases">
        <authorList>
            <person name="Warren W."/>
            <person name="Wilson R.K."/>
        </authorList>
    </citation>
    <scope>NUCLEOTIDE SEQUENCE</scope>
</reference>
<protein>
    <recommendedName>
        <fullName evidence="7">L1 transposable element RRM domain-containing protein</fullName>
    </recommendedName>
</protein>
<reference evidence="5" key="3">
    <citation type="submission" date="2025-09" db="UniProtKB">
        <authorList>
            <consortium name="Ensembl"/>
        </authorList>
    </citation>
    <scope>IDENTIFICATION</scope>
</reference>
<dbReference type="InterPro" id="IPR004244">
    <property type="entry name" value="Transposase_22"/>
</dbReference>
<accession>A0A7N9IEN6</accession>
<keyword evidence="6" id="KW-1185">Reference proteome</keyword>
<evidence type="ECO:0000259" key="4">
    <source>
        <dbReference type="Pfam" id="PF17490"/>
    </source>
</evidence>
<feature type="domain" description="L1 transposable element trimerization" evidence="3">
    <location>
        <begin position="8"/>
        <end position="48"/>
    </location>
</feature>
<dbReference type="Pfam" id="PF02994">
    <property type="entry name" value="Transposase_22"/>
    <property type="match status" value="1"/>
</dbReference>
<dbReference type="Gene3D" id="3.30.70.1820">
    <property type="entry name" value="L1 transposable element, RRM domain"/>
    <property type="match status" value="1"/>
</dbReference>
<dbReference type="Ensembl" id="ENSMFAT00000081597.1">
    <property type="protein sequence ID" value="ENSMFAP00000057956.1"/>
    <property type="gene ID" value="ENSMFAG00000054197.1"/>
</dbReference>
<dbReference type="InterPro" id="IPR035300">
    <property type="entry name" value="L1_dsRBD"/>
</dbReference>
<dbReference type="InterPro" id="IPR043636">
    <property type="entry name" value="L1_RRM_dom"/>
</dbReference>
<evidence type="ECO:0000256" key="1">
    <source>
        <dbReference type="ARBA" id="ARBA00061640"/>
    </source>
</evidence>
<organism evidence="5 6">
    <name type="scientific">Macaca fascicularis</name>
    <name type="common">Crab-eating macaque</name>
    <name type="synonym">Cynomolgus monkey</name>
    <dbReference type="NCBI Taxonomy" id="9541"/>
    <lineage>
        <taxon>Eukaryota</taxon>
        <taxon>Metazoa</taxon>
        <taxon>Chordata</taxon>
        <taxon>Craniata</taxon>
        <taxon>Vertebrata</taxon>
        <taxon>Euteleostomi</taxon>
        <taxon>Mammalia</taxon>
        <taxon>Eutheria</taxon>
        <taxon>Euarchontoglires</taxon>
        <taxon>Primates</taxon>
        <taxon>Haplorrhini</taxon>
        <taxon>Catarrhini</taxon>
        <taxon>Cercopithecidae</taxon>
        <taxon>Cercopithecinae</taxon>
        <taxon>Macaca</taxon>
    </lineage>
</organism>
<evidence type="ECO:0008006" key="7">
    <source>
        <dbReference type="Google" id="ProtNLM"/>
    </source>
</evidence>
<dbReference type="Pfam" id="PF17489">
    <property type="entry name" value="Tnp_22_trimer"/>
    <property type="match status" value="1"/>
</dbReference>
<evidence type="ECO:0000313" key="5">
    <source>
        <dbReference type="Ensembl" id="ENSMFAP00000057956.1"/>
    </source>
</evidence>
<feature type="domain" description="L1 transposable element dsRBD-like" evidence="4">
    <location>
        <begin position="152"/>
        <end position="174"/>
    </location>
</feature>
<dbReference type="Pfam" id="PF17490">
    <property type="entry name" value="Tnp_22_dsRBD"/>
    <property type="match status" value="1"/>
</dbReference>
<dbReference type="Proteomes" id="UP000233100">
    <property type="component" value="Chromosome 15"/>
</dbReference>
<dbReference type="FunFam" id="3.30.70.1820:FF:000002">
    <property type="entry name" value="LINE-1 retrotransposable element ORF1 protein"/>
    <property type="match status" value="1"/>
</dbReference>
<comment type="similarity">
    <text evidence="1">Belongs to the transposase 22 family.</text>
</comment>
<dbReference type="AlphaFoldDB" id="A0A7N9IEN6"/>
<dbReference type="InterPro" id="IPR035301">
    <property type="entry name" value="L1_trimer"/>
</dbReference>
<name>A0A7N9IEN6_MACFA</name>
<evidence type="ECO:0000259" key="3">
    <source>
        <dbReference type="Pfam" id="PF17489"/>
    </source>
</evidence>
<reference evidence="5" key="2">
    <citation type="submission" date="2025-08" db="UniProtKB">
        <authorList>
            <consortium name="Ensembl"/>
        </authorList>
    </citation>
    <scope>IDENTIFICATION</scope>
</reference>
<dbReference type="Gene3D" id="1.20.5.390">
    <property type="entry name" value="L1 transposable element, trimerization domain"/>
    <property type="match status" value="1"/>
</dbReference>
<dbReference type="GeneTree" id="ENSGT01150000286955"/>